<proteinExistence type="predicted"/>
<evidence type="ECO:0000313" key="2">
    <source>
        <dbReference type="EMBL" id="CRY95272.1"/>
    </source>
</evidence>
<accession>A0A0H5QH65</accession>
<feature type="region of interest" description="Disordered" evidence="1">
    <location>
        <begin position="202"/>
        <end position="222"/>
    </location>
</feature>
<name>A0A0H5QH65_9ZZZZ</name>
<feature type="compositionally biased region" description="Basic and acidic residues" evidence="1">
    <location>
        <begin position="203"/>
        <end position="216"/>
    </location>
</feature>
<sequence>MTYLAQASIPYYTGNARDVVTNTFHVDWGGGSAPIEADYANLTNAIAGFYEYIFNDTEARLDMAPWMVPALFRVVVYDLDDIPPRAAVSDTITPLTVDQATSSGLPPEVAIVLSYRAAYTAPGVPRARQRGRIYIGGLASGINPGSSSSFPVVTTGTRAFIGVAAEELIDNLALNDWTWVVYSRAGGGDTYPIVAGWVDGEPDTQRRRGRVNEDVRTPWPAA</sequence>
<dbReference type="EMBL" id="LN853206">
    <property type="protein sequence ID" value="CRY95272.1"/>
    <property type="molecule type" value="Genomic_DNA"/>
</dbReference>
<organism evidence="2">
    <name type="scientific">uncultured prokaryote</name>
    <dbReference type="NCBI Taxonomy" id="198431"/>
    <lineage>
        <taxon>unclassified sequences</taxon>
        <taxon>environmental samples</taxon>
    </lineage>
</organism>
<dbReference type="AlphaFoldDB" id="A0A0H5QH65"/>
<reference evidence="2" key="1">
    <citation type="submission" date="2015-06" db="EMBL/GenBank/DDBJ databases">
        <authorList>
            <person name="Joergensen T."/>
        </authorList>
    </citation>
    <scope>NUCLEOTIDE SEQUENCE</scope>
    <source>
        <strain evidence="2">RGRH0574</strain>
    </source>
</reference>
<evidence type="ECO:0000256" key="1">
    <source>
        <dbReference type="SAM" id="MobiDB-lite"/>
    </source>
</evidence>
<reference evidence="2" key="2">
    <citation type="submission" date="2015-07" db="EMBL/GenBank/DDBJ databases">
        <title>Plasmids, circular viruses and viroids from rat gut.</title>
        <authorList>
            <person name="Jorgensen T.J."/>
            <person name="Hansen M.A."/>
            <person name="Xu Z."/>
            <person name="Tabak M.A."/>
            <person name="Sorensen S.J."/>
            <person name="Hansen L.H."/>
        </authorList>
    </citation>
    <scope>NUCLEOTIDE SEQUENCE</scope>
    <source>
        <strain evidence="2">RGRH0574</strain>
    </source>
</reference>
<protein>
    <submittedName>
        <fullName evidence="2">Uncharacterized protein</fullName>
    </submittedName>
</protein>